<dbReference type="GO" id="GO:0005886">
    <property type="term" value="C:plasma membrane"/>
    <property type="evidence" value="ECO:0007669"/>
    <property type="project" value="UniProtKB-SubCell"/>
</dbReference>
<comment type="pathway">
    <text evidence="1 9">Bacterial outer membrane biogenesis; LPS core biosynthesis.</text>
</comment>
<dbReference type="OrthoDB" id="9789797at2"/>
<proteinExistence type="inferred from homology"/>
<dbReference type="GO" id="GO:0009245">
    <property type="term" value="P:lipid A biosynthetic process"/>
    <property type="evidence" value="ECO:0007669"/>
    <property type="project" value="TreeGrafter"/>
</dbReference>
<dbReference type="InterPro" id="IPR039901">
    <property type="entry name" value="Kdotransferase"/>
</dbReference>
<dbReference type="PANTHER" id="PTHR42755">
    <property type="entry name" value="3-DEOXY-MANNO-OCTULOSONATE CYTIDYLYLTRANSFERASE"/>
    <property type="match status" value="1"/>
</dbReference>
<dbReference type="InterPro" id="IPR007507">
    <property type="entry name" value="Glycos_transf_N"/>
</dbReference>
<dbReference type="PANTHER" id="PTHR42755:SF1">
    <property type="entry name" value="3-DEOXY-D-MANNO-OCTULOSONIC ACID TRANSFERASE, MITOCHONDRIAL-RELATED"/>
    <property type="match status" value="1"/>
</dbReference>
<dbReference type="EC" id="2.4.99.12" evidence="2 9"/>
<sequence length="452" mass="48570">MWRESLALGLYRLLAWLAVPWVRRRLRRRARAEPLYGEHVAERFGRYASAPRSAAPPGGAPLVWIHAVSLGETRAAAILLRELRAHLPGMRLLLTHGTATGRAEGARLLGPGDLQAWLPWDTRAATQRFVRHFRPDIGVLMETEVWPSLAAACRAAGVPLVLANGRLNARSHAGARRLAWLARPAYRSLAAAWAQAPEDARRLREVGAPVAGVLGNLKFDLAPDPQQQALGLAWRRASPRPVVLLASSREGEEALWLQALGALGAEARTVQWLVVPRHPQRFDQVAQLCHAAGWSVSRRSAWANAPQAADIWLGDSLGEMALYYRLADVALLGGSFGPLGGQNLIEAAAGGCPVVMGPHTFNFAEAAALALQAGAAERVADMEQGVRRAIALALDGAGRGERSARCTAFARAHRGAARATAQAIARLLPARFFHRPPAAPGEDAGDWPRAGS</sequence>
<feature type="active site" description="Proton acceptor" evidence="7">
    <location>
        <position position="72"/>
    </location>
</feature>
<dbReference type="InterPro" id="IPR038107">
    <property type="entry name" value="Glycos_transf_N_sf"/>
</dbReference>
<keyword evidence="12" id="KW-1185">Reference proteome</keyword>
<keyword evidence="9" id="KW-0472">Membrane</keyword>
<evidence type="ECO:0000259" key="10">
    <source>
        <dbReference type="Pfam" id="PF04413"/>
    </source>
</evidence>
<keyword evidence="9" id="KW-0448">Lipopolysaccharide biosynthesis</keyword>
<evidence type="ECO:0000256" key="7">
    <source>
        <dbReference type="PIRSR" id="PIRSR639901-1"/>
    </source>
</evidence>
<comment type="caution">
    <text evidence="11">The sequence shown here is derived from an EMBL/GenBank/DDBJ whole genome shotgun (WGS) entry which is preliminary data.</text>
</comment>
<keyword evidence="4 9" id="KW-0808">Transferase</keyword>
<dbReference type="RefSeq" id="WP_110012212.1">
    <property type="nucleotide sequence ID" value="NZ_QGUB01000004.1"/>
</dbReference>
<comment type="catalytic activity">
    <reaction evidence="6 9">
        <text>lipid IVA (E. coli) + CMP-3-deoxy-beta-D-manno-octulosonate = alpha-Kdo-(2-&gt;6)-lipid IVA (E. coli) + CMP + H(+)</text>
        <dbReference type="Rhea" id="RHEA:28066"/>
        <dbReference type="ChEBI" id="CHEBI:15378"/>
        <dbReference type="ChEBI" id="CHEBI:58603"/>
        <dbReference type="ChEBI" id="CHEBI:60364"/>
        <dbReference type="ChEBI" id="CHEBI:60377"/>
        <dbReference type="ChEBI" id="CHEBI:85987"/>
        <dbReference type="EC" id="2.4.99.12"/>
    </reaction>
</comment>
<protein>
    <recommendedName>
        <fullName evidence="3 9">3-deoxy-D-manno-octulosonic acid transferase</fullName>
        <shortName evidence="9">Kdo transferase</shortName>
        <ecNumber evidence="2 9">2.4.99.12</ecNumber>
    </recommendedName>
    <alternativeName>
        <fullName evidence="5 9">Lipid IV(A) 3-deoxy-D-manno-octulosonic acid transferase</fullName>
    </alternativeName>
</protein>
<evidence type="ECO:0000313" key="11">
    <source>
        <dbReference type="EMBL" id="PWW46237.1"/>
    </source>
</evidence>
<evidence type="ECO:0000256" key="2">
    <source>
        <dbReference type="ARBA" id="ARBA00012621"/>
    </source>
</evidence>
<dbReference type="Gene3D" id="3.40.50.2000">
    <property type="entry name" value="Glycogen Phosphorylase B"/>
    <property type="match status" value="1"/>
</dbReference>
<accession>A0A317RB14</accession>
<dbReference type="GO" id="GO:0009244">
    <property type="term" value="P:lipopolysaccharide core region biosynthetic process"/>
    <property type="evidence" value="ECO:0007669"/>
    <property type="project" value="UniProtKB-UniRule"/>
</dbReference>
<evidence type="ECO:0000256" key="4">
    <source>
        <dbReference type="ARBA" id="ARBA00022679"/>
    </source>
</evidence>
<comment type="subcellular location">
    <subcellularLocation>
        <location evidence="9">Cell membrane</location>
    </subcellularLocation>
</comment>
<evidence type="ECO:0000256" key="6">
    <source>
        <dbReference type="ARBA" id="ARBA00049183"/>
    </source>
</evidence>
<evidence type="ECO:0000256" key="8">
    <source>
        <dbReference type="PIRSR" id="PIRSR639901-2"/>
    </source>
</evidence>
<gene>
    <name evidence="11" type="ORF">DFR36_10414</name>
</gene>
<organism evidence="11 12">
    <name type="scientific">Melaminivora alkalimesophila</name>
    <dbReference type="NCBI Taxonomy" id="1165852"/>
    <lineage>
        <taxon>Bacteria</taxon>
        <taxon>Pseudomonadati</taxon>
        <taxon>Pseudomonadota</taxon>
        <taxon>Betaproteobacteria</taxon>
        <taxon>Burkholderiales</taxon>
        <taxon>Comamonadaceae</taxon>
        <taxon>Melaminivora</taxon>
    </lineage>
</organism>
<dbReference type="Gene3D" id="3.40.50.11720">
    <property type="entry name" value="3-Deoxy-D-manno-octulosonic-acid transferase, N-terminal domain"/>
    <property type="match status" value="1"/>
</dbReference>
<keyword evidence="9" id="KW-1003">Cell membrane</keyword>
<feature type="site" description="Transition state stabilizer" evidence="8">
    <location>
        <position position="142"/>
    </location>
</feature>
<comment type="function">
    <text evidence="9">Involved in lipopolysaccharide (LPS) biosynthesis. Catalyzes the transfer of 3-deoxy-D-manno-octulosonate (Kdo) residue(s) from CMP-Kdo to lipid IV(A), the tetraacyldisaccharide-1,4'-bisphosphate precursor of lipid A.</text>
</comment>
<evidence type="ECO:0000256" key="3">
    <source>
        <dbReference type="ARBA" id="ARBA00019077"/>
    </source>
</evidence>
<dbReference type="Proteomes" id="UP000246483">
    <property type="component" value="Unassembled WGS sequence"/>
</dbReference>
<dbReference type="AlphaFoldDB" id="A0A317RB14"/>
<name>A0A317RB14_9BURK</name>
<dbReference type="UniPathway" id="UPA00958"/>
<dbReference type="Pfam" id="PF04413">
    <property type="entry name" value="Glycos_transf_N"/>
    <property type="match status" value="1"/>
</dbReference>
<reference evidence="11 12" key="1">
    <citation type="submission" date="2018-05" db="EMBL/GenBank/DDBJ databases">
        <title>Genomic Encyclopedia of Type Strains, Phase IV (KMG-IV): sequencing the most valuable type-strain genomes for metagenomic binning, comparative biology and taxonomic classification.</title>
        <authorList>
            <person name="Goeker M."/>
        </authorList>
    </citation>
    <scope>NUCLEOTIDE SEQUENCE [LARGE SCALE GENOMIC DNA]</scope>
    <source>
        <strain evidence="11 12">DSM 26006</strain>
    </source>
</reference>
<comment type="similarity">
    <text evidence="9">Belongs to the glycosyltransferase group 1 family.</text>
</comment>
<evidence type="ECO:0000256" key="5">
    <source>
        <dbReference type="ARBA" id="ARBA00031445"/>
    </source>
</evidence>
<evidence type="ECO:0000313" key="12">
    <source>
        <dbReference type="Proteomes" id="UP000246483"/>
    </source>
</evidence>
<evidence type="ECO:0000256" key="9">
    <source>
        <dbReference type="RuleBase" id="RU365103"/>
    </source>
</evidence>
<dbReference type="EMBL" id="QGUB01000004">
    <property type="protein sequence ID" value="PWW46237.1"/>
    <property type="molecule type" value="Genomic_DNA"/>
</dbReference>
<feature type="domain" description="3-deoxy-D-manno-octulosonic-acid transferase N-terminal" evidence="10">
    <location>
        <begin position="39"/>
        <end position="220"/>
    </location>
</feature>
<feature type="site" description="Transition state stabilizer" evidence="8">
    <location>
        <position position="218"/>
    </location>
</feature>
<dbReference type="SUPFAM" id="SSF53756">
    <property type="entry name" value="UDP-Glycosyltransferase/glycogen phosphorylase"/>
    <property type="match status" value="1"/>
</dbReference>
<dbReference type="GO" id="GO:0043842">
    <property type="term" value="F:Kdo transferase activity"/>
    <property type="evidence" value="ECO:0007669"/>
    <property type="project" value="UniProtKB-EC"/>
</dbReference>
<evidence type="ECO:0000256" key="1">
    <source>
        <dbReference type="ARBA" id="ARBA00004713"/>
    </source>
</evidence>